<evidence type="ECO:0000256" key="1">
    <source>
        <dbReference type="ARBA" id="ARBA00001561"/>
    </source>
</evidence>
<dbReference type="InterPro" id="IPR002508">
    <property type="entry name" value="MurNAc-LAA_cat"/>
</dbReference>
<dbReference type="CDD" id="cd02696">
    <property type="entry name" value="MurNAc-LAA"/>
    <property type="match status" value="1"/>
</dbReference>
<dbReference type="EMBL" id="JACVFC010000007">
    <property type="protein sequence ID" value="MBC9934917.1"/>
    <property type="molecule type" value="Genomic_DNA"/>
</dbReference>
<dbReference type="PANTHER" id="PTHR30404:SF0">
    <property type="entry name" value="N-ACETYLMURAMOYL-L-ALANINE AMIDASE AMIC"/>
    <property type="match status" value="1"/>
</dbReference>
<keyword evidence="6" id="KW-1185">Reference proteome</keyword>
<dbReference type="SMART" id="SM00646">
    <property type="entry name" value="Ami_3"/>
    <property type="match status" value="1"/>
</dbReference>
<sequence>MSKVLKAEITKVETAGVQQEFYGKMLDASPLKVMLDPGHGDQYISKKTGKLIAGIDPGAVANDGKTYEKDITLLVCNSIKKYLDAFGVANAMTRTGDLKNAGKKLEWRIQKALDVAADFFLCIHVDAAGVPNKAAGTSVFYCKGDEKQQAFAQAIMDEITLFEKRGVKDDTQTQHPRLYVLREFNKEKKEGAALVELAFLDNDKELKILQEQHDQIGKEIATGVYKHIFKKAPVETPKEQKSSFFIDFFQMPKL</sequence>
<organism evidence="5 6">
    <name type="scientific">Chitinophaga qingshengii</name>
    <dbReference type="NCBI Taxonomy" id="1569794"/>
    <lineage>
        <taxon>Bacteria</taxon>
        <taxon>Pseudomonadati</taxon>
        <taxon>Bacteroidota</taxon>
        <taxon>Chitinophagia</taxon>
        <taxon>Chitinophagales</taxon>
        <taxon>Chitinophagaceae</taxon>
        <taxon>Chitinophaga</taxon>
    </lineage>
</organism>
<evidence type="ECO:0000256" key="2">
    <source>
        <dbReference type="ARBA" id="ARBA00011901"/>
    </source>
</evidence>
<dbReference type="RefSeq" id="WP_188092012.1">
    <property type="nucleotide sequence ID" value="NZ_JACVFC010000007.1"/>
</dbReference>
<evidence type="ECO:0000313" key="6">
    <source>
        <dbReference type="Proteomes" id="UP000659124"/>
    </source>
</evidence>
<dbReference type="EC" id="3.5.1.28" evidence="2"/>
<dbReference type="SUPFAM" id="SSF53187">
    <property type="entry name" value="Zn-dependent exopeptidases"/>
    <property type="match status" value="1"/>
</dbReference>
<dbReference type="Pfam" id="PF01520">
    <property type="entry name" value="Amidase_3"/>
    <property type="match status" value="1"/>
</dbReference>
<dbReference type="Gene3D" id="3.40.630.40">
    <property type="entry name" value="Zn-dependent exopeptidases"/>
    <property type="match status" value="1"/>
</dbReference>
<evidence type="ECO:0000259" key="4">
    <source>
        <dbReference type="SMART" id="SM00646"/>
    </source>
</evidence>
<proteinExistence type="predicted"/>
<dbReference type="InterPro" id="IPR050695">
    <property type="entry name" value="N-acetylmuramoyl_amidase_3"/>
</dbReference>
<dbReference type="PANTHER" id="PTHR30404">
    <property type="entry name" value="N-ACETYLMURAMOYL-L-ALANINE AMIDASE"/>
    <property type="match status" value="1"/>
</dbReference>
<gene>
    <name evidence="5" type="ORF">ICL07_31355</name>
</gene>
<accession>A0ABR7TYQ7</accession>
<reference evidence="5 6" key="1">
    <citation type="submission" date="2020-09" db="EMBL/GenBank/DDBJ databases">
        <title>Genome sequences of type strains of Chitinophaga qingshengii and Chitinophaga varians.</title>
        <authorList>
            <person name="Kittiwongwattana C."/>
        </authorList>
    </citation>
    <scope>NUCLEOTIDE SEQUENCE [LARGE SCALE GENOMIC DNA]</scope>
    <source>
        <strain evidence="5 6">JCM 30026</strain>
    </source>
</reference>
<keyword evidence="3" id="KW-0378">Hydrolase</keyword>
<comment type="catalytic activity">
    <reaction evidence="1">
        <text>Hydrolyzes the link between N-acetylmuramoyl residues and L-amino acid residues in certain cell-wall glycopeptides.</text>
        <dbReference type="EC" id="3.5.1.28"/>
    </reaction>
</comment>
<protein>
    <recommendedName>
        <fullName evidence="2">N-acetylmuramoyl-L-alanine amidase</fullName>
        <ecNumber evidence="2">3.5.1.28</ecNumber>
    </recommendedName>
</protein>
<comment type="caution">
    <text evidence="5">The sequence shown here is derived from an EMBL/GenBank/DDBJ whole genome shotgun (WGS) entry which is preliminary data.</text>
</comment>
<evidence type="ECO:0000313" key="5">
    <source>
        <dbReference type="EMBL" id="MBC9934917.1"/>
    </source>
</evidence>
<name>A0ABR7TYQ7_9BACT</name>
<evidence type="ECO:0000256" key="3">
    <source>
        <dbReference type="ARBA" id="ARBA00022801"/>
    </source>
</evidence>
<dbReference type="Proteomes" id="UP000659124">
    <property type="component" value="Unassembled WGS sequence"/>
</dbReference>
<feature type="domain" description="MurNAc-LAA" evidence="4">
    <location>
        <begin position="109"/>
        <end position="225"/>
    </location>
</feature>